<proteinExistence type="predicted"/>
<feature type="region of interest" description="Disordered" evidence="1">
    <location>
        <begin position="66"/>
        <end position="91"/>
    </location>
</feature>
<keyword evidence="3" id="KW-1185">Reference proteome</keyword>
<dbReference type="Proteomes" id="UP001347796">
    <property type="component" value="Unassembled WGS sequence"/>
</dbReference>
<sequence>MEGYQILSIVLYLGLPPGETVYLNLAVSSAISQCSYNGNPLQVGTSRNSKWISLKSTNLNRRTTLERHYLSQNSHPKRKKNTITKMDNDSA</sequence>
<name>A0AAN8J7X4_PATCE</name>
<dbReference type="EMBL" id="JAZGQO010000011">
    <property type="protein sequence ID" value="KAK6172277.1"/>
    <property type="molecule type" value="Genomic_DNA"/>
</dbReference>
<dbReference type="AlphaFoldDB" id="A0AAN8J7X4"/>
<comment type="caution">
    <text evidence="2">The sequence shown here is derived from an EMBL/GenBank/DDBJ whole genome shotgun (WGS) entry which is preliminary data.</text>
</comment>
<reference evidence="2 3" key="1">
    <citation type="submission" date="2024-01" db="EMBL/GenBank/DDBJ databases">
        <title>The genome of the rayed Mediterranean limpet Patella caerulea (Linnaeus, 1758).</title>
        <authorList>
            <person name="Anh-Thu Weber A."/>
            <person name="Halstead-Nussloch G."/>
        </authorList>
    </citation>
    <scope>NUCLEOTIDE SEQUENCE [LARGE SCALE GENOMIC DNA]</scope>
    <source>
        <strain evidence="2">AATW-2023a</strain>
        <tissue evidence="2">Whole specimen</tissue>
    </source>
</reference>
<organism evidence="2 3">
    <name type="scientific">Patella caerulea</name>
    <name type="common">Rayed Mediterranean limpet</name>
    <dbReference type="NCBI Taxonomy" id="87958"/>
    <lineage>
        <taxon>Eukaryota</taxon>
        <taxon>Metazoa</taxon>
        <taxon>Spiralia</taxon>
        <taxon>Lophotrochozoa</taxon>
        <taxon>Mollusca</taxon>
        <taxon>Gastropoda</taxon>
        <taxon>Patellogastropoda</taxon>
        <taxon>Patelloidea</taxon>
        <taxon>Patellidae</taxon>
        <taxon>Patella</taxon>
    </lineage>
</organism>
<evidence type="ECO:0000256" key="1">
    <source>
        <dbReference type="SAM" id="MobiDB-lite"/>
    </source>
</evidence>
<evidence type="ECO:0000313" key="2">
    <source>
        <dbReference type="EMBL" id="KAK6172277.1"/>
    </source>
</evidence>
<protein>
    <submittedName>
        <fullName evidence="2">Uncharacterized protein</fullName>
    </submittedName>
</protein>
<accession>A0AAN8J7X4</accession>
<evidence type="ECO:0000313" key="3">
    <source>
        <dbReference type="Proteomes" id="UP001347796"/>
    </source>
</evidence>
<gene>
    <name evidence="2" type="ORF">SNE40_015973</name>
</gene>